<dbReference type="GO" id="GO:0009002">
    <property type="term" value="F:serine-type D-Ala-D-Ala carboxypeptidase activity"/>
    <property type="evidence" value="ECO:0007669"/>
    <property type="project" value="InterPro"/>
</dbReference>
<evidence type="ECO:0000256" key="3">
    <source>
        <dbReference type="ARBA" id="ARBA00022801"/>
    </source>
</evidence>
<evidence type="ECO:0000313" key="14">
    <source>
        <dbReference type="Proteomes" id="UP000323454"/>
    </source>
</evidence>
<keyword evidence="4" id="KW-0133">Cell shape</keyword>
<dbReference type="GO" id="GO:0071555">
    <property type="term" value="P:cell wall organization"/>
    <property type="evidence" value="ECO:0007669"/>
    <property type="project" value="UniProtKB-KW"/>
</dbReference>
<keyword evidence="2" id="KW-0732">Signal</keyword>
<dbReference type="PANTHER" id="PTHR21581">
    <property type="entry name" value="D-ALANYL-D-ALANINE CARBOXYPEPTIDASE"/>
    <property type="match status" value="1"/>
</dbReference>
<accession>A0A5B2XP71</accession>
<dbReference type="InterPro" id="IPR012338">
    <property type="entry name" value="Beta-lactam/transpept-like"/>
</dbReference>
<evidence type="ECO:0000313" key="13">
    <source>
        <dbReference type="EMBL" id="KAA2264925.1"/>
    </source>
</evidence>
<organism evidence="13 14">
    <name type="scientific">Solihabitans fulvus</name>
    <dbReference type="NCBI Taxonomy" id="1892852"/>
    <lineage>
        <taxon>Bacteria</taxon>
        <taxon>Bacillati</taxon>
        <taxon>Actinomycetota</taxon>
        <taxon>Actinomycetes</taxon>
        <taxon>Pseudonocardiales</taxon>
        <taxon>Pseudonocardiaceae</taxon>
        <taxon>Solihabitans</taxon>
    </lineage>
</organism>
<dbReference type="EMBL" id="VUOB01000010">
    <property type="protein sequence ID" value="KAA2264925.1"/>
    <property type="molecule type" value="Genomic_DNA"/>
</dbReference>
<evidence type="ECO:0000256" key="10">
    <source>
        <dbReference type="SAM" id="MobiDB-lite"/>
    </source>
</evidence>
<keyword evidence="5" id="KW-0573">Peptidoglycan synthesis</keyword>
<gene>
    <name evidence="13" type="ORF">F0L68_05640</name>
</gene>
<feature type="domain" description="Peptidase S11 D-alanyl-D-alanine carboxypeptidase A N-terminal" evidence="12">
    <location>
        <begin position="68"/>
        <end position="295"/>
    </location>
</feature>
<dbReference type="PRINTS" id="PR00725">
    <property type="entry name" value="DADACBPTASE1"/>
</dbReference>
<evidence type="ECO:0000256" key="8">
    <source>
        <dbReference type="PIRSR" id="PIRSR618044-2"/>
    </source>
</evidence>
<feature type="active site" description="Acyl-ester intermediate" evidence="7">
    <location>
        <position position="103"/>
    </location>
</feature>
<proteinExistence type="inferred from homology"/>
<dbReference type="GO" id="GO:0006508">
    <property type="term" value="P:proteolysis"/>
    <property type="evidence" value="ECO:0007669"/>
    <property type="project" value="InterPro"/>
</dbReference>
<sequence length="405" mass="41868">MAAPVGPGGFHAQDNAACPNRDAPPAAVDTSENPPAGAKPPVPLEVPATPIGGPRLGECGLVLPPNAQQPPDNITAQSWLLADLDTGAVLAANDPHGRQRPASVIKVLLAMVVNRELKQDTVVTATQDDAAQECNCTKIVPGTGYTVAQLTQALLLSSRNDVANALARALGGAPRAMQKMNALAREIGAQDTRAATPSGLDAPGMNTTSAYDVAVIFRAAMKSPDFATAIGLQRADLAGVGRGTIQVQNDNKAWLTSFQGAIGGKTGFTDDARYTFVGSAQRDGHKLAVVLLRAEQTPVKITEQAGRLLDYGFAMKTTSDIGKLVDPAAATPPKTEDVRPAHAAETLPQSNHSNAAPDQMTVAFGNAGGPLTVAAGLFLVVALLMVLRKRRARAARAARAAQSGP</sequence>
<feature type="active site" description="Proton acceptor" evidence="7">
    <location>
        <position position="106"/>
    </location>
</feature>
<feature type="binding site" evidence="8">
    <location>
        <position position="265"/>
    </location>
    <ligand>
        <name>substrate</name>
    </ligand>
</feature>
<evidence type="ECO:0000256" key="7">
    <source>
        <dbReference type="PIRSR" id="PIRSR618044-1"/>
    </source>
</evidence>
<keyword evidence="14" id="KW-1185">Reference proteome</keyword>
<evidence type="ECO:0000259" key="12">
    <source>
        <dbReference type="Pfam" id="PF00768"/>
    </source>
</evidence>
<dbReference type="GO" id="GO:0009252">
    <property type="term" value="P:peptidoglycan biosynthetic process"/>
    <property type="evidence" value="ECO:0007669"/>
    <property type="project" value="UniProtKB-KW"/>
</dbReference>
<evidence type="ECO:0000256" key="4">
    <source>
        <dbReference type="ARBA" id="ARBA00022960"/>
    </source>
</evidence>
<comment type="caution">
    <text evidence="13">The sequence shown here is derived from an EMBL/GenBank/DDBJ whole genome shotgun (WGS) entry which is preliminary data.</text>
</comment>
<evidence type="ECO:0000256" key="5">
    <source>
        <dbReference type="ARBA" id="ARBA00022984"/>
    </source>
</evidence>
<keyword evidence="13" id="KW-0645">Protease</keyword>
<reference evidence="13 14" key="2">
    <citation type="submission" date="2019-09" db="EMBL/GenBank/DDBJ databases">
        <authorList>
            <person name="Jin C."/>
        </authorList>
    </citation>
    <scope>NUCLEOTIDE SEQUENCE [LARGE SCALE GENOMIC DNA]</scope>
    <source>
        <strain evidence="13 14">AN110305</strain>
    </source>
</reference>
<reference evidence="13 14" key="1">
    <citation type="submission" date="2019-09" db="EMBL/GenBank/DDBJ databases">
        <title>Goodfellowia gen. nov., a new genus of the Pseudonocardineae related to Actinoalloteichus, containing Goodfellowia coeruleoviolacea gen. nov., comb. nov. gen. nov., comb. nov.</title>
        <authorList>
            <person name="Labeda D."/>
        </authorList>
    </citation>
    <scope>NUCLEOTIDE SEQUENCE [LARGE SCALE GENOMIC DNA]</scope>
    <source>
        <strain evidence="13 14">AN110305</strain>
    </source>
</reference>
<dbReference type="Gene3D" id="3.40.710.10">
    <property type="entry name" value="DD-peptidase/beta-lactamase superfamily"/>
    <property type="match status" value="1"/>
</dbReference>
<keyword evidence="11" id="KW-0472">Membrane</keyword>
<dbReference type="InterPro" id="IPR018044">
    <property type="entry name" value="Peptidase_S11"/>
</dbReference>
<keyword evidence="11" id="KW-1133">Transmembrane helix</keyword>
<comment type="similarity">
    <text evidence="1 9">Belongs to the peptidase S11 family.</text>
</comment>
<evidence type="ECO:0000256" key="6">
    <source>
        <dbReference type="ARBA" id="ARBA00023316"/>
    </source>
</evidence>
<dbReference type="Pfam" id="PF00768">
    <property type="entry name" value="Peptidase_S11"/>
    <property type="match status" value="1"/>
</dbReference>
<evidence type="ECO:0000256" key="1">
    <source>
        <dbReference type="ARBA" id="ARBA00007164"/>
    </source>
</evidence>
<feature type="active site" evidence="7">
    <location>
        <position position="158"/>
    </location>
</feature>
<dbReference type="SUPFAM" id="SSF56601">
    <property type="entry name" value="beta-lactamase/transpeptidase-like"/>
    <property type="match status" value="1"/>
</dbReference>
<dbReference type="OrthoDB" id="3663940at2"/>
<feature type="region of interest" description="Disordered" evidence="10">
    <location>
        <begin position="1"/>
        <end position="43"/>
    </location>
</feature>
<evidence type="ECO:0000256" key="2">
    <source>
        <dbReference type="ARBA" id="ARBA00022729"/>
    </source>
</evidence>
<dbReference type="AlphaFoldDB" id="A0A5B2XP71"/>
<dbReference type="GO" id="GO:0008360">
    <property type="term" value="P:regulation of cell shape"/>
    <property type="evidence" value="ECO:0007669"/>
    <property type="project" value="UniProtKB-KW"/>
</dbReference>
<keyword evidence="11" id="KW-0812">Transmembrane</keyword>
<protein>
    <submittedName>
        <fullName evidence="13">D-alanyl-D-alanine carboxypeptidase</fullName>
    </submittedName>
</protein>
<dbReference type="Proteomes" id="UP000323454">
    <property type="component" value="Unassembled WGS sequence"/>
</dbReference>
<evidence type="ECO:0000256" key="11">
    <source>
        <dbReference type="SAM" id="Phobius"/>
    </source>
</evidence>
<evidence type="ECO:0000256" key="9">
    <source>
        <dbReference type="RuleBase" id="RU004016"/>
    </source>
</evidence>
<dbReference type="InterPro" id="IPR001967">
    <property type="entry name" value="Peptidase_S11_N"/>
</dbReference>
<keyword evidence="6" id="KW-0961">Cell wall biogenesis/degradation</keyword>
<keyword evidence="13" id="KW-0121">Carboxypeptidase</keyword>
<name>A0A5B2XP71_9PSEU</name>
<dbReference type="PANTHER" id="PTHR21581:SF33">
    <property type="entry name" value="D-ALANYL-D-ALANINE CARBOXYPEPTIDASE DACB"/>
    <property type="match status" value="1"/>
</dbReference>
<feature type="transmembrane region" description="Helical" evidence="11">
    <location>
        <begin position="367"/>
        <end position="387"/>
    </location>
</feature>
<keyword evidence="3" id="KW-0378">Hydrolase</keyword>